<dbReference type="RefSeq" id="WP_106004217.1">
    <property type="nucleotide sequence ID" value="NZ_CP136419.1"/>
</dbReference>
<protein>
    <submittedName>
        <fullName evidence="8">Sorbitol dehydrogenase</fullName>
        <ecNumber evidence="8">1.1.1.14</ecNumber>
    </submittedName>
</protein>
<proteinExistence type="inferred from homology"/>
<dbReference type="SMART" id="SM00829">
    <property type="entry name" value="PKS_ER"/>
    <property type="match status" value="1"/>
</dbReference>
<keyword evidence="4 6" id="KW-0862">Zinc</keyword>
<keyword evidence="9" id="KW-1185">Reference proteome</keyword>
<evidence type="ECO:0000259" key="7">
    <source>
        <dbReference type="SMART" id="SM00829"/>
    </source>
</evidence>
<dbReference type="PANTHER" id="PTHR43350:SF19">
    <property type="entry name" value="D-GULOSIDE 3-DEHYDROGENASE"/>
    <property type="match status" value="1"/>
</dbReference>
<dbReference type="GO" id="GO:0003939">
    <property type="term" value="F:L-iditol 2-dehydrogenase (NAD+) activity"/>
    <property type="evidence" value="ECO:0007669"/>
    <property type="project" value="UniProtKB-EC"/>
</dbReference>
<dbReference type="PANTHER" id="PTHR43350">
    <property type="entry name" value="NAD-DEPENDENT ALCOHOL DEHYDROGENASE"/>
    <property type="match status" value="1"/>
</dbReference>
<comment type="similarity">
    <text evidence="2 6">Belongs to the zinc-containing alcohol dehydrogenase family.</text>
</comment>
<dbReference type="EC" id="1.1.1.14" evidence="8"/>
<sequence>MQTKAAVLTAPGNLEITTRELELGEDEVLVKCHLTGICGSDKSIYKGDLPPNITLPFYIGHESGGTVIAVGSKVREYKPGDRVMVFNWCNAFAEYYKVPVTGLQPAPAGLDPDIAALGEPVACAMYSALTCGAQLGDTVVVYGMGFAGQIIAQAVKAMGAYRVIAVDVAPGKLELAKKLGSDIIINAALEDPVQAVLDLTDGVGADVVVEAAGSEKSMNQATAMLKHNGILALYSWITQPVTLNIGRWHDDALEIRTTCLVHHTREQRYIWTPWALRPVIQGQIDVRSLITHEFQLDRIAEAFAVAVQDPGAIKVVVRP</sequence>
<evidence type="ECO:0000256" key="1">
    <source>
        <dbReference type="ARBA" id="ARBA00001947"/>
    </source>
</evidence>
<dbReference type="OrthoDB" id="9769198at2"/>
<evidence type="ECO:0000256" key="2">
    <source>
        <dbReference type="ARBA" id="ARBA00008072"/>
    </source>
</evidence>
<dbReference type="EMBL" id="PVXM01000003">
    <property type="protein sequence ID" value="PRR75793.1"/>
    <property type="molecule type" value="Genomic_DNA"/>
</dbReference>
<dbReference type="Pfam" id="PF08240">
    <property type="entry name" value="ADH_N"/>
    <property type="match status" value="1"/>
</dbReference>
<dbReference type="InterPro" id="IPR013149">
    <property type="entry name" value="ADH-like_C"/>
</dbReference>
<evidence type="ECO:0000313" key="9">
    <source>
        <dbReference type="Proteomes" id="UP000238415"/>
    </source>
</evidence>
<dbReference type="InterPro" id="IPR002328">
    <property type="entry name" value="ADH_Zn_CS"/>
</dbReference>
<dbReference type="Gene3D" id="3.90.180.10">
    <property type="entry name" value="Medium-chain alcohol dehydrogenases, catalytic domain"/>
    <property type="match status" value="2"/>
</dbReference>
<evidence type="ECO:0000256" key="5">
    <source>
        <dbReference type="ARBA" id="ARBA00023002"/>
    </source>
</evidence>
<evidence type="ECO:0000256" key="6">
    <source>
        <dbReference type="RuleBase" id="RU361277"/>
    </source>
</evidence>
<dbReference type="PROSITE" id="PS00059">
    <property type="entry name" value="ADH_ZINC"/>
    <property type="match status" value="1"/>
</dbReference>
<dbReference type="SUPFAM" id="SSF50129">
    <property type="entry name" value="GroES-like"/>
    <property type="match status" value="1"/>
</dbReference>
<evidence type="ECO:0000313" key="8">
    <source>
        <dbReference type="EMBL" id="PRR75793.1"/>
    </source>
</evidence>
<feature type="domain" description="Enoyl reductase (ER)" evidence="7">
    <location>
        <begin position="9"/>
        <end position="317"/>
    </location>
</feature>
<dbReference type="Gene3D" id="3.40.50.720">
    <property type="entry name" value="NAD(P)-binding Rossmann-like Domain"/>
    <property type="match status" value="1"/>
</dbReference>
<evidence type="ECO:0000256" key="4">
    <source>
        <dbReference type="ARBA" id="ARBA00022833"/>
    </source>
</evidence>
<gene>
    <name evidence="8" type="primary">gutB_1</name>
    <name evidence="8" type="ORF">MOHU_01740</name>
</gene>
<dbReference type="InterPro" id="IPR013154">
    <property type="entry name" value="ADH-like_N"/>
</dbReference>
<dbReference type="GO" id="GO:0008270">
    <property type="term" value="F:zinc ion binding"/>
    <property type="evidence" value="ECO:0007669"/>
    <property type="project" value="InterPro"/>
</dbReference>
<comment type="caution">
    <text evidence="8">The sequence shown here is derived from an EMBL/GenBank/DDBJ whole genome shotgun (WGS) entry which is preliminary data.</text>
</comment>
<evidence type="ECO:0000256" key="3">
    <source>
        <dbReference type="ARBA" id="ARBA00022723"/>
    </source>
</evidence>
<organism evidence="8 9">
    <name type="scientific">Neomoorella humiferrea</name>
    <dbReference type="NCBI Taxonomy" id="676965"/>
    <lineage>
        <taxon>Bacteria</taxon>
        <taxon>Bacillati</taxon>
        <taxon>Bacillota</taxon>
        <taxon>Clostridia</taxon>
        <taxon>Neomoorellales</taxon>
        <taxon>Neomoorellaceae</taxon>
        <taxon>Neomoorella</taxon>
    </lineage>
</organism>
<keyword evidence="5 8" id="KW-0560">Oxidoreductase</keyword>
<dbReference type="InterPro" id="IPR020843">
    <property type="entry name" value="ER"/>
</dbReference>
<dbReference type="InterPro" id="IPR011032">
    <property type="entry name" value="GroES-like_sf"/>
</dbReference>
<comment type="cofactor">
    <cofactor evidence="1 6">
        <name>Zn(2+)</name>
        <dbReference type="ChEBI" id="CHEBI:29105"/>
    </cofactor>
</comment>
<reference evidence="8 9" key="1">
    <citation type="submission" date="2018-03" db="EMBL/GenBank/DDBJ databases">
        <title>Genome sequence of Moorella humiferrea DSM 23265.</title>
        <authorList>
            <person name="Poehlein A."/>
            <person name="Daniel R."/>
        </authorList>
    </citation>
    <scope>NUCLEOTIDE SEQUENCE [LARGE SCALE GENOMIC DNA]</scope>
    <source>
        <strain evidence="8 9">DSM 23265</strain>
    </source>
</reference>
<accession>A0A2T0AY33</accession>
<keyword evidence="3 6" id="KW-0479">Metal-binding</keyword>
<dbReference type="InterPro" id="IPR036291">
    <property type="entry name" value="NAD(P)-bd_dom_sf"/>
</dbReference>
<dbReference type="AlphaFoldDB" id="A0A2T0AY33"/>
<dbReference type="Proteomes" id="UP000238415">
    <property type="component" value="Unassembled WGS sequence"/>
</dbReference>
<name>A0A2T0AY33_9FIRM</name>
<dbReference type="SUPFAM" id="SSF51735">
    <property type="entry name" value="NAD(P)-binding Rossmann-fold domains"/>
    <property type="match status" value="1"/>
</dbReference>
<dbReference type="Pfam" id="PF00107">
    <property type="entry name" value="ADH_zinc_N"/>
    <property type="match status" value="1"/>
</dbReference>